<dbReference type="RefSeq" id="WP_184520985.1">
    <property type="nucleotide sequence ID" value="NZ_JACIJD010000023.1"/>
</dbReference>
<keyword evidence="3" id="KW-1185">Reference proteome</keyword>
<name>A0A840Y6L5_9PROT</name>
<dbReference type="AlphaFoldDB" id="A0A840Y6L5"/>
<organism evidence="2 3">
    <name type="scientific">Muricoccus pecuniae</name>
    <dbReference type="NCBI Taxonomy" id="693023"/>
    <lineage>
        <taxon>Bacteria</taxon>
        <taxon>Pseudomonadati</taxon>
        <taxon>Pseudomonadota</taxon>
        <taxon>Alphaproteobacteria</taxon>
        <taxon>Acetobacterales</taxon>
        <taxon>Roseomonadaceae</taxon>
        <taxon>Muricoccus</taxon>
    </lineage>
</organism>
<evidence type="ECO:0000256" key="1">
    <source>
        <dbReference type="SAM" id="MobiDB-lite"/>
    </source>
</evidence>
<protein>
    <submittedName>
        <fullName evidence="2">Uncharacterized protein</fullName>
    </submittedName>
</protein>
<sequence>MAQLRFYAAPAPSGPADPSPLAWLSNEGQAAYIAQFGRLTRTPSALRSELATPPTPRPASRSGQPLNDRTQRLLVATLSRPGHYNPGDRITRAVIYVVPRNFTFGSYSVVQTERQTVDITKLRQSSQVEASITASGTPARVAITPEATIGSTQKTETETNLQDSQEKLTVDIEPSCMRIVQEGARNTDITGNIRIQAAIVTESVPERCRLPEPMGHHRLTPDAQRMTDLQRLHVIGPELSFRDGRPVLRSTETPGLLRTYPNEPLVADVVMFYTIRRVISGLESYLEGNQHVRLINGVFTDRCQVVLSPVQSLPPLYAVLSRASGGRLDNVFLEQDGAEVLFSDPETARSVATWIRASQPTQLGTLRLREMTASSVSFALAPPHAKGQPPC</sequence>
<accession>A0A840Y6L5</accession>
<proteinExistence type="predicted"/>
<dbReference type="Proteomes" id="UP000580654">
    <property type="component" value="Unassembled WGS sequence"/>
</dbReference>
<feature type="region of interest" description="Disordered" evidence="1">
    <location>
        <begin position="46"/>
        <end position="68"/>
    </location>
</feature>
<evidence type="ECO:0000313" key="2">
    <source>
        <dbReference type="EMBL" id="MBB5695796.1"/>
    </source>
</evidence>
<evidence type="ECO:0000313" key="3">
    <source>
        <dbReference type="Proteomes" id="UP000580654"/>
    </source>
</evidence>
<dbReference type="EMBL" id="JACIJD010000023">
    <property type="protein sequence ID" value="MBB5695796.1"/>
    <property type="molecule type" value="Genomic_DNA"/>
</dbReference>
<gene>
    <name evidence="2" type="ORF">FHS87_003863</name>
</gene>
<reference evidence="2 3" key="1">
    <citation type="submission" date="2020-08" db="EMBL/GenBank/DDBJ databases">
        <title>Genomic Encyclopedia of Type Strains, Phase IV (KMG-IV): sequencing the most valuable type-strain genomes for metagenomic binning, comparative biology and taxonomic classification.</title>
        <authorList>
            <person name="Goeker M."/>
        </authorList>
    </citation>
    <scope>NUCLEOTIDE SEQUENCE [LARGE SCALE GENOMIC DNA]</scope>
    <source>
        <strain evidence="2 3">DSM 25622</strain>
    </source>
</reference>
<comment type="caution">
    <text evidence="2">The sequence shown here is derived from an EMBL/GenBank/DDBJ whole genome shotgun (WGS) entry which is preliminary data.</text>
</comment>